<dbReference type="InterPro" id="IPR011013">
    <property type="entry name" value="Gal_mutarotase_sf_dom"/>
</dbReference>
<sequence>MPATGEQFEIVSGGTRAVVTEVGAGLRALSAAGRPLVETFGEQDRPPKGAGTVLVPWPNRVAGGRWTWRGEPQQLALSEPDAGNAIHGLLRFTFYEVGERSADAITLHATVAPQPGWPVPLRTSVRYAVDERGLTVTHTVTNAGTAEVPFGVGAHPYVRAGDSATVDCTITIAATTVLPLEGGIPTGPALPLDEVPEVDLRGRPMAGIVVDHAFGGCAPADGDDLVRHRLDGPDGSVEVWAEPVFGYVQVYTPPEYPGRGRAVAIEPMTCPPDALNSGDGLITLEPGETWTGSWGISG</sequence>
<dbReference type="InterPro" id="IPR008183">
    <property type="entry name" value="Aldose_1/G6P_1-epimerase"/>
</dbReference>
<name>A0A1M6UKI9_PSETH</name>
<evidence type="ECO:0000313" key="1">
    <source>
        <dbReference type="EMBL" id="SHK69686.1"/>
    </source>
</evidence>
<dbReference type="Proteomes" id="UP000184363">
    <property type="component" value="Unassembled WGS sequence"/>
</dbReference>
<reference evidence="1 2" key="1">
    <citation type="submission" date="2016-11" db="EMBL/GenBank/DDBJ databases">
        <authorList>
            <person name="Jaros S."/>
            <person name="Januszkiewicz K."/>
            <person name="Wedrychowicz H."/>
        </authorList>
    </citation>
    <scope>NUCLEOTIDE SEQUENCE [LARGE SCALE GENOMIC DNA]</scope>
    <source>
        <strain evidence="1 2">DSM 43832</strain>
    </source>
</reference>
<evidence type="ECO:0000313" key="2">
    <source>
        <dbReference type="Proteomes" id="UP000184363"/>
    </source>
</evidence>
<proteinExistence type="predicted"/>
<gene>
    <name evidence="1" type="ORF">SAMN05443637_110138</name>
</gene>
<dbReference type="GO" id="GO:0016853">
    <property type="term" value="F:isomerase activity"/>
    <property type="evidence" value="ECO:0007669"/>
    <property type="project" value="InterPro"/>
</dbReference>
<keyword evidence="2" id="KW-1185">Reference proteome</keyword>
<dbReference type="GO" id="GO:0005975">
    <property type="term" value="P:carbohydrate metabolic process"/>
    <property type="evidence" value="ECO:0007669"/>
    <property type="project" value="InterPro"/>
</dbReference>
<dbReference type="Gene3D" id="2.70.98.10">
    <property type="match status" value="1"/>
</dbReference>
<dbReference type="InterPro" id="IPR037480">
    <property type="entry name" value="YihR-like"/>
</dbReference>
<accession>A0A1M6UKI9</accession>
<dbReference type="Pfam" id="PF01263">
    <property type="entry name" value="Aldose_epim"/>
    <property type="match status" value="1"/>
</dbReference>
<dbReference type="EMBL" id="FRAP01000010">
    <property type="protein sequence ID" value="SHK69686.1"/>
    <property type="molecule type" value="Genomic_DNA"/>
</dbReference>
<dbReference type="SUPFAM" id="SSF74650">
    <property type="entry name" value="Galactose mutarotase-like"/>
    <property type="match status" value="1"/>
</dbReference>
<dbReference type="STRING" id="1848.SAMN05443637_110138"/>
<dbReference type="AlphaFoldDB" id="A0A1M6UKI9"/>
<organism evidence="1 2">
    <name type="scientific">Pseudonocardia thermophila</name>
    <dbReference type="NCBI Taxonomy" id="1848"/>
    <lineage>
        <taxon>Bacteria</taxon>
        <taxon>Bacillati</taxon>
        <taxon>Actinomycetota</taxon>
        <taxon>Actinomycetes</taxon>
        <taxon>Pseudonocardiales</taxon>
        <taxon>Pseudonocardiaceae</taxon>
        <taxon>Pseudonocardia</taxon>
    </lineage>
</organism>
<dbReference type="GO" id="GO:0030246">
    <property type="term" value="F:carbohydrate binding"/>
    <property type="evidence" value="ECO:0007669"/>
    <property type="project" value="InterPro"/>
</dbReference>
<dbReference type="CDD" id="cd09022">
    <property type="entry name" value="Aldose_epim_Ec_YihR"/>
    <property type="match status" value="1"/>
</dbReference>
<protein>
    <submittedName>
        <fullName evidence="1">Aldose 1-epimerase</fullName>
    </submittedName>
</protein>
<dbReference type="InterPro" id="IPR014718">
    <property type="entry name" value="GH-type_carb-bd"/>
</dbReference>